<dbReference type="GO" id="GO:0005829">
    <property type="term" value="C:cytosol"/>
    <property type="evidence" value="ECO:0007669"/>
    <property type="project" value="TreeGrafter"/>
</dbReference>
<dbReference type="EMBL" id="AUZX01010664">
    <property type="protein sequence ID" value="EQD46666.1"/>
    <property type="molecule type" value="Genomic_DNA"/>
</dbReference>
<evidence type="ECO:0000256" key="2">
    <source>
        <dbReference type="ARBA" id="ARBA00023285"/>
    </source>
</evidence>
<dbReference type="AlphaFoldDB" id="T0ZEU5"/>
<evidence type="ECO:0000259" key="3">
    <source>
        <dbReference type="PROSITE" id="PS50974"/>
    </source>
</evidence>
<dbReference type="InterPro" id="IPR004223">
    <property type="entry name" value="VitB12-dep_Met_synth_activ_dom"/>
</dbReference>
<dbReference type="InterPro" id="IPR050554">
    <property type="entry name" value="Met_Synthase/Corrinoid"/>
</dbReference>
<dbReference type="PROSITE" id="PS50974">
    <property type="entry name" value="ADOMET_ACTIVATION"/>
    <property type="match status" value="1"/>
</dbReference>
<dbReference type="GO" id="GO:0032259">
    <property type="term" value="P:methylation"/>
    <property type="evidence" value="ECO:0007669"/>
    <property type="project" value="UniProtKB-KW"/>
</dbReference>
<evidence type="ECO:0000256" key="1">
    <source>
        <dbReference type="ARBA" id="ARBA00022723"/>
    </source>
</evidence>
<gene>
    <name evidence="4" type="ORF">B1A_14526</name>
</gene>
<reference evidence="4" key="2">
    <citation type="journal article" date="2014" name="ISME J.">
        <title>Microbial stratification in low pH oxic and suboxic macroscopic growths along an acid mine drainage.</title>
        <authorList>
            <person name="Mendez-Garcia C."/>
            <person name="Mesa V."/>
            <person name="Sprenger R.R."/>
            <person name="Richter M."/>
            <person name="Diez M.S."/>
            <person name="Solano J."/>
            <person name="Bargiela R."/>
            <person name="Golyshina O.V."/>
            <person name="Manteca A."/>
            <person name="Ramos J.L."/>
            <person name="Gallego J.R."/>
            <person name="Llorente I."/>
            <person name="Martins Dos Santos V.A."/>
            <person name="Jensen O.N."/>
            <person name="Pelaez A.I."/>
            <person name="Sanchez J."/>
            <person name="Ferrer M."/>
        </authorList>
    </citation>
    <scope>NUCLEOTIDE SEQUENCE</scope>
</reference>
<dbReference type="PANTHER" id="PTHR45833">
    <property type="entry name" value="METHIONINE SYNTHASE"/>
    <property type="match status" value="1"/>
</dbReference>
<dbReference type="GO" id="GO:0046872">
    <property type="term" value="F:metal ion binding"/>
    <property type="evidence" value="ECO:0007669"/>
    <property type="project" value="UniProtKB-KW"/>
</dbReference>
<name>T0ZEU5_9ZZZZ</name>
<keyword evidence="4" id="KW-0808">Transferase</keyword>
<dbReference type="Gene3D" id="3.10.196.10">
    <property type="entry name" value="Vitamin B12-dependent methionine synthase, activation domain"/>
    <property type="match status" value="1"/>
</dbReference>
<feature type="domain" description="AdoMet activation" evidence="3">
    <location>
        <begin position="1"/>
        <end position="121"/>
    </location>
</feature>
<dbReference type="GO" id="GO:0008705">
    <property type="term" value="F:methionine synthase activity"/>
    <property type="evidence" value="ECO:0007669"/>
    <property type="project" value="UniProtKB-EC"/>
</dbReference>
<dbReference type="PANTHER" id="PTHR45833:SF1">
    <property type="entry name" value="METHIONINE SYNTHASE"/>
    <property type="match status" value="1"/>
</dbReference>
<dbReference type="SUPFAM" id="SSF56507">
    <property type="entry name" value="Methionine synthase activation domain-like"/>
    <property type="match status" value="1"/>
</dbReference>
<organism evidence="4">
    <name type="scientific">mine drainage metagenome</name>
    <dbReference type="NCBI Taxonomy" id="410659"/>
    <lineage>
        <taxon>unclassified sequences</taxon>
        <taxon>metagenomes</taxon>
        <taxon>ecological metagenomes</taxon>
    </lineage>
</organism>
<dbReference type="EC" id="2.1.1.13" evidence="4"/>
<evidence type="ECO:0000313" key="4">
    <source>
        <dbReference type="EMBL" id="EQD46666.1"/>
    </source>
</evidence>
<keyword evidence="1" id="KW-0479">Metal-binding</keyword>
<sequence>MRREFWGYAANETLDNDALIAEGYRGIRPAPGYPACPDHTEKATLFRLLDATANTGIELTESFAMVPTAAVSGWYFAHPDSQYFVVGRLARDQIADYARRKGWTQADAERWLASWLDYDPE</sequence>
<dbReference type="InterPro" id="IPR037010">
    <property type="entry name" value="VitB12-dep_Met_synth_activ_sf"/>
</dbReference>
<proteinExistence type="predicted"/>
<dbReference type="GO" id="GO:0046653">
    <property type="term" value="P:tetrahydrofolate metabolic process"/>
    <property type="evidence" value="ECO:0007669"/>
    <property type="project" value="TreeGrafter"/>
</dbReference>
<keyword evidence="4" id="KW-0489">Methyltransferase</keyword>
<dbReference type="Pfam" id="PF02965">
    <property type="entry name" value="Met_synt_B12"/>
    <property type="match status" value="1"/>
</dbReference>
<accession>T0ZEU5</accession>
<comment type="caution">
    <text evidence="4">The sequence shown here is derived from an EMBL/GenBank/DDBJ whole genome shotgun (WGS) entry which is preliminary data.</text>
</comment>
<dbReference type="GO" id="GO:0050667">
    <property type="term" value="P:homocysteine metabolic process"/>
    <property type="evidence" value="ECO:0007669"/>
    <property type="project" value="TreeGrafter"/>
</dbReference>
<keyword evidence="2" id="KW-0170">Cobalt</keyword>
<protein>
    <submittedName>
        <fullName evidence="4">B12-dependent methionine synthase</fullName>
        <ecNumber evidence="4">2.1.1.13</ecNumber>
    </submittedName>
</protein>
<reference evidence="4" key="1">
    <citation type="submission" date="2013-08" db="EMBL/GenBank/DDBJ databases">
        <authorList>
            <person name="Mendez C."/>
            <person name="Richter M."/>
            <person name="Ferrer M."/>
            <person name="Sanchez J."/>
        </authorList>
    </citation>
    <scope>NUCLEOTIDE SEQUENCE</scope>
</reference>